<comment type="subcellular location">
    <subcellularLocation>
        <location evidence="1">Membrane</location>
        <topology evidence="1">Multi-pass membrane protein</topology>
    </subcellularLocation>
</comment>
<evidence type="ECO:0000256" key="1">
    <source>
        <dbReference type="ARBA" id="ARBA00004141"/>
    </source>
</evidence>
<evidence type="ECO:0000256" key="2">
    <source>
        <dbReference type="ARBA" id="ARBA00007376"/>
    </source>
</evidence>
<evidence type="ECO:0000256" key="5">
    <source>
        <dbReference type="ARBA" id="ARBA00022692"/>
    </source>
</evidence>
<protein>
    <submittedName>
        <fullName evidence="14">Uncharacterized protein</fullName>
    </submittedName>
</protein>
<accession>A0A7J7E9Y3</accession>
<evidence type="ECO:0000256" key="12">
    <source>
        <dbReference type="RuleBase" id="RU004423"/>
    </source>
</evidence>
<dbReference type="EMBL" id="JACDTQ010003814">
    <property type="protein sequence ID" value="KAF5912493.1"/>
    <property type="molecule type" value="Genomic_DNA"/>
</dbReference>
<keyword evidence="7" id="KW-0297">G-protein coupled receptor</keyword>
<sequence>QHLFGSLNYGIHTWCLGKRIDWNNELYLLASHIETNKTWKINMYETQTIIFLVLLSVEITMPVTISIASLLLLLLSLWRHIKRMNFNITGSQDPSSEAHGKAMRMVTCFFFLFLISIVLILIIVYSHVLSPNRLMWTFSKLITSAHPLGHSFI</sequence>
<feature type="transmembrane region" description="Helical" evidence="13">
    <location>
        <begin position="49"/>
        <end position="75"/>
    </location>
</feature>
<evidence type="ECO:0000256" key="8">
    <source>
        <dbReference type="ARBA" id="ARBA00023136"/>
    </source>
</evidence>
<dbReference type="AlphaFoldDB" id="A0A7J7E9Y3"/>
<keyword evidence="8 13" id="KW-0472">Membrane</keyword>
<name>A0A7J7E9Y3_DICBM</name>
<evidence type="ECO:0000313" key="15">
    <source>
        <dbReference type="Proteomes" id="UP000551758"/>
    </source>
</evidence>
<keyword evidence="9" id="KW-0675">Receptor</keyword>
<proteinExistence type="inferred from homology"/>
<keyword evidence="4" id="KW-0716">Sensory transduction</keyword>
<dbReference type="GO" id="GO:0033038">
    <property type="term" value="F:bitter taste receptor activity"/>
    <property type="evidence" value="ECO:0007669"/>
    <property type="project" value="InterPro"/>
</dbReference>
<dbReference type="PANTHER" id="PTHR11394:SF58">
    <property type="entry name" value="TASTE RECEPTOR TYPE 2 MEMBER 7"/>
    <property type="match status" value="1"/>
</dbReference>
<evidence type="ECO:0000256" key="7">
    <source>
        <dbReference type="ARBA" id="ARBA00023040"/>
    </source>
</evidence>
<evidence type="ECO:0000313" key="14">
    <source>
        <dbReference type="EMBL" id="KAF5912493.1"/>
    </source>
</evidence>
<evidence type="ECO:0000256" key="9">
    <source>
        <dbReference type="ARBA" id="ARBA00023170"/>
    </source>
</evidence>
<comment type="caution">
    <text evidence="14">The sequence shown here is derived from an EMBL/GenBank/DDBJ whole genome shotgun (WGS) entry which is preliminary data.</text>
</comment>
<keyword evidence="6 13" id="KW-1133">Transmembrane helix</keyword>
<reference evidence="14 15" key="1">
    <citation type="journal article" date="2020" name="Mol. Biol. Evol.">
        <title>Interspecific Gene Flow and the Evolution of Specialization in Black and White Rhinoceros.</title>
        <authorList>
            <person name="Moodley Y."/>
            <person name="Westbury M.V."/>
            <person name="Russo I.M."/>
            <person name="Gopalakrishnan S."/>
            <person name="Rakotoarivelo A."/>
            <person name="Olsen R.A."/>
            <person name="Prost S."/>
            <person name="Tunstall T."/>
            <person name="Ryder O.A."/>
            <person name="Dalen L."/>
            <person name="Bruford M.W."/>
        </authorList>
    </citation>
    <scope>NUCLEOTIDE SEQUENCE [LARGE SCALE GENOMIC DNA]</scope>
    <source>
        <strain evidence="14">SBR-YM</strain>
        <tissue evidence="14">Skin</tissue>
    </source>
</reference>
<evidence type="ECO:0000256" key="13">
    <source>
        <dbReference type="SAM" id="Phobius"/>
    </source>
</evidence>
<keyword evidence="5 13" id="KW-0812">Transmembrane</keyword>
<dbReference type="Proteomes" id="UP000551758">
    <property type="component" value="Unassembled WGS sequence"/>
</dbReference>
<evidence type="ECO:0000256" key="6">
    <source>
        <dbReference type="ARBA" id="ARBA00022989"/>
    </source>
</evidence>
<dbReference type="GO" id="GO:0016020">
    <property type="term" value="C:membrane"/>
    <property type="evidence" value="ECO:0007669"/>
    <property type="project" value="UniProtKB-SubCell"/>
</dbReference>
<evidence type="ECO:0000256" key="10">
    <source>
        <dbReference type="ARBA" id="ARBA00023180"/>
    </source>
</evidence>
<keyword evidence="3" id="KW-0919">Taste</keyword>
<dbReference type="PANTHER" id="PTHR11394">
    <property type="entry name" value="TASTE RECEPTOR TYPE 2"/>
    <property type="match status" value="1"/>
</dbReference>
<keyword evidence="15" id="KW-1185">Reference proteome</keyword>
<comment type="similarity">
    <text evidence="2 12">Belongs to the G-protein coupled receptor T2R family.</text>
</comment>
<gene>
    <name evidence="14" type="ORF">HPG69_004164</name>
</gene>
<dbReference type="SUPFAM" id="SSF81321">
    <property type="entry name" value="Family A G protein-coupled receptor-like"/>
    <property type="match status" value="1"/>
</dbReference>
<keyword evidence="11" id="KW-0807">Transducer</keyword>
<evidence type="ECO:0000256" key="4">
    <source>
        <dbReference type="ARBA" id="ARBA00022606"/>
    </source>
</evidence>
<dbReference type="Gene3D" id="1.20.1070.10">
    <property type="entry name" value="Rhodopsin 7-helix transmembrane proteins"/>
    <property type="match status" value="1"/>
</dbReference>
<keyword evidence="10" id="KW-0325">Glycoprotein</keyword>
<dbReference type="InterPro" id="IPR007960">
    <property type="entry name" value="TAS2R"/>
</dbReference>
<dbReference type="GO" id="GO:0004930">
    <property type="term" value="F:G protein-coupled receptor activity"/>
    <property type="evidence" value="ECO:0007669"/>
    <property type="project" value="UniProtKB-KW"/>
</dbReference>
<feature type="transmembrane region" description="Helical" evidence="13">
    <location>
        <begin position="106"/>
        <end position="128"/>
    </location>
</feature>
<evidence type="ECO:0000256" key="11">
    <source>
        <dbReference type="ARBA" id="ARBA00023224"/>
    </source>
</evidence>
<organism evidence="14 15">
    <name type="scientific">Diceros bicornis minor</name>
    <name type="common">South-central black rhinoceros</name>
    <dbReference type="NCBI Taxonomy" id="77932"/>
    <lineage>
        <taxon>Eukaryota</taxon>
        <taxon>Metazoa</taxon>
        <taxon>Chordata</taxon>
        <taxon>Craniata</taxon>
        <taxon>Vertebrata</taxon>
        <taxon>Euteleostomi</taxon>
        <taxon>Mammalia</taxon>
        <taxon>Eutheria</taxon>
        <taxon>Laurasiatheria</taxon>
        <taxon>Perissodactyla</taxon>
        <taxon>Rhinocerotidae</taxon>
        <taxon>Diceros</taxon>
    </lineage>
</organism>
<feature type="non-terminal residue" evidence="14">
    <location>
        <position position="153"/>
    </location>
</feature>
<dbReference type="Pfam" id="PF05296">
    <property type="entry name" value="TAS2R"/>
    <property type="match status" value="1"/>
</dbReference>
<evidence type="ECO:0000256" key="3">
    <source>
        <dbReference type="ARBA" id="ARBA00022480"/>
    </source>
</evidence>